<evidence type="ECO:0000313" key="2">
    <source>
        <dbReference type="EMBL" id="QHT89781.1"/>
    </source>
</evidence>
<evidence type="ECO:0008006" key="3">
    <source>
        <dbReference type="Google" id="ProtNLM"/>
    </source>
</evidence>
<accession>A0A6C0I9T2</accession>
<dbReference type="EMBL" id="MN740152">
    <property type="protein sequence ID" value="QHT89781.1"/>
    <property type="molecule type" value="Genomic_DNA"/>
</dbReference>
<keyword evidence="1" id="KW-0472">Membrane</keyword>
<feature type="transmembrane region" description="Helical" evidence="1">
    <location>
        <begin position="20"/>
        <end position="44"/>
    </location>
</feature>
<keyword evidence="1" id="KW-1133">Transmembrane helix</keyword>
<organism evidence="2">
    <name type="scientific">viral metagenome</name>
    <dbReference type="NCBI Taxonomy" id="1070528"/>
    <lineage>
        <taxon>unclassified sequences</taxon>
        <taxon>metagenomes</taxon>
        <taxon>organismal metagenomes</taxon>
    </lineage>
</organism>
<sequence length="288" mass="32677">MSATNSSSPVVSYLNGTAPVPQILLGIVLVSVVYIAMMTSEYIYRSMTQVAKTRTALLPYTYPSDKQREIRQDPNDPVSIPVVLSDNERTGIEFSYSFFLQINESSFNDQDALLHVFHKGYNMAYPLMSPGVFLLGKTNTIRVYMNNSDTWNNYIDVENVPVKKWFYFTIICRNNSLELYLNGNLAKKLKFDGSLPYQNFGNFFVFSQRRVEFTQTQIPSADERGLRFQGPMNGMISRLEYFSYALSFTEINALMNKGPSAHIVGAGADNAPHYLTDAYWTTQYSSST</sequence>
<reference evidence="2" key="1">
    <citation type="journal article" date="2020" name="Nature">
        <title>Giant virus diversity and host interactions through global metagenomics.</title>
        <authorList>
            <person name="Schulz F."/>
            <person name="Roux S."/>
            <person name="Paez-Espino D."/>
            <person name="Jungbluth S."/>
            <person name="Walsh D.A."/>
            <person name="Denef V.J."/>
            <person name="McMahon K.D."/>
            <person name="Konstantinidis K.T."/>
            <person name="Eloe-Fadrosh E.A."/>
            <person name="Kyrpides N.C."/>
            <person name="Woyke T."/>
        </authorList>
    </citation>
    <scope>NUCLEOTIDE SEQUENCE</scope>
    <source>
        <strain evidence="2">GVMAG-M-3300023184-62</strain>
    </source>
</reference>
<proteinExistence type="predicted"/>
<dbReference type="SUPFAM" id="SSF49899">
    <property type="entry name" value="Concanavalin A-like lectins/glucanases"/>
    <property type="match status" value="1"/>
</dbReference>
<dbReference type="Gene3D" id="2.60.120.200">
    <property type="match status" value="1"/>
</dbReference>
<dbReference type="InterPro" id="IPR013320">
    <property type="entry name" value="ConA-like_dom_sf"/>
</dbReference>
<keyword evidence="1" id="KW-0812">Transmembrane</keyword>
<name>A0A6C0I9T2_9ZZZZ</name>
<dbReference type="Pfam" id="PF13385">
    <property type="entry name" value="Laminin_G_3"/>
    <property type="match status" value="1"/>
</dbReference>
<protein>
    <recommendedName>
        <fullName evidence="3">LamG-like jellyroll fold domain-containing protein</fullName>
    </recommendedName>
</protein>
<evidence type="ECO:0000256" key="1">
    <source>
        <dbReference type="SAM" id="Phobius"/>
    </source>
</evidence>
<dbReference type="AlphaFoldDB" id="A0A6C0I9T2"/>